<dbReference type="GO" id="GO:0005345">
    <property type="term" value="F:purine nucleobase transmembrane transporter activity"/>
    <property type="evidence" value="ECO:0007669"/>
    <property type="project" value="TreeGrafter"/>
</dbReference>
<organism evidence="10 11">
    <name type="scientific">Waddlia chondrophila (strain ATCC VR-1470 / WSU 86-1044)</name>
    <dbReference type="NCBI Taxonomy" id="716544"/>
    <lineage>
        <taxon>Bacteria</taxon>
        <taxon>Pseudomonadati</taxon>
        <taxon>Chlamydiota</taxon>
        <taxon>Chlamydiia</taxon>
        <taxon>Parachlamydiales</taxon>
        <taxon>Waddliaceae</taxon>
        <taxon>Waddlia</taxon>
    </lineage>
</organism>
<dbReference type="HOGENOM" id="CLU_024508_0_1_0"/>
<evidence type="ECO:0000256" key="6">
    <source>
        <dbReference type="ARBA" id="ARBA00022989"/>
    </source>
</evidence>
<dbReference type="InterPro" id="IPR006043">
    <property type="entry name" value="NCS2"/>
</dbReference>
<dbReference type="STRING" id="716544.wcw_0799"/>
<feature type="transmembrane region" description="Helical" evidence="9">
    <location>
        <begin position="134"/>
        <end position="154"/>
    </location>
</feature>
<dbReference type="eggNOG" id="COG2252">
    <property type="taxonomic scope" value="Bacteria"/>
</dbReference>
<feature type="transmembrane region" description="Helical" evidence="9">
    <location>
        <begin position="21"/>
        <end position="39"/>
    </location>
</feature>
<dbReference type="GO" id="GO:0005886">
    <property type="term" value="C:plasma membrane"/>
    <property type="evidence" value="ECO:0007669"/>
    <property type="project" value="UniProtKB-SubCell"/>
</dbReference>
<dbReference type="OrthoDB" id="9808458at2"/>
<keyword evidence="4 8" id="KW-1003">Cell membrane</keyword>
<dbReference type="KEGG" id="wch:wcw_0799"/>
<feature type="transmembrane region" description="Helical" evidence="9">
    <location>
        <begin position="196"/>
        <end position="214"/>
    </location>
</feature>
<proteinExistence type="inferred from homology"/>
<evidence type="ECO:0000256" key="7">
    <source>
        <dbReference type="ARBA" id="ARBA00023136"/>
    </source>
</evidence>
<evidence type="ECO:0000256" key="3">
    <source>
        <dbReference type="ARBA" id="ARBA00022448"/>
    </source>
</evidence>
<keyword evidence="5 8" id="KW-0812">Transmembrane</keyword>
<evidence type="ECO:0000313" key="11">
    <source>
        <dbReference type="Proteomes" id="UP000001505"/>
    </source>
</evidence>
<dbReference type="InterPro" id="IPR026033">
    <property type="entry name" value="Azg-like_bact_archaea"/>
</dbReference>
<keyword evidence="3 8" id="KW-0813">Transport</keyword>
<evidence type="ECO:0000256" key="9">
    <source>
        <dbReference type="SAM" id="Phobius"/>
    </source>
</evidence>
<protein>
    <submittedName>
        <fullName evidence="10">Xanthine/uracil/vitamin C permease</fullName>
    </submittedName>
</protein>
<dbReference type="AlphaFoldDB" id="D6YVK5"/>
<dbReference type="EMBL" id="CP001928">
    <property type="protein sequence ID" value="ADI38166.1"/>
    <property type="molecule type" value="Genomic_DNA"/>
</dbReference>
<keyword evidence="11" id="KW-1185">Reference proteome</keyword>
<feature type="transmembrane region" description="Helical" evidence="9">
    <location>
        <begin position="174"/>
        <end position="191"/>
    </location>
</feature>
<feature type="transmembrane region" description="Helical" evidence="9">
    <location>
        <begin position="287"/>
        <end position="307"/>
    </location>
</feature>
<dbReference type="PANTHER" id="PTHR43337:SF1">
    <property type="entry name" value="XANTHINE_URACIL PERMEASE C887.17-RELATED"/>
    <property type="match status" value="1"/>
</dbReference>
<evidence type="ECO:0000256" key="1">
    <source>
        <dbReference type="ARBA" id="ARBA00004651"/>
    </source>
</evidence>
<feature type="transmembrane region" description="Helical" evidence="9">
    <location>
        <begin position="413"/>
        <end position="431"/>
    </location>
</feature>
<accession>D6YVK5</accession>
<feature type="transmembrane region" description="Helical" evidence="9">
    <location>
        <begin position="378"/>
        <end position="401"/>
    </location>
</feature>
<keyword evidence="7 8" id="KW-0472">Membrane</keyword>
<comment type="subcellular location">
    <subcellularLocation>
        <location evidence="1 8">Cell membrane</location>
        <topology evidence="1 8">Multi-pass membrane protein</topology>
    </subcellularLocation>
</comment>
<comment type="similarity">
    <text evidence="2 8">Belongs to the nucleobase:cation symporter-2 (NCS2) (TC 2.A.40) family. Azg-like subfamily.</text>
</comment>
<evidence type="ECO:0000256" key="2">
    <source>
        <dbReference type="ARBA" id="ARBA00005697"/>
    </source>
</evidence>
<evidence type="ECO:0000313" key="10">
    <source>
        <dbReference type="EMBL" id="ADI38166.1"/>
    </source>
</evidence>
<dbReference type="Proteomes" id="UP000001505">
    <property type="component" value="Chromosome"/>
</dbReference>
<dbReference type="RefSeq" id="WP_013181884.1">
    <property type="nucleotide sequence ID" value="NC_014225.1"/>
</dbReference>
<feature type="transmembrane region" description="Helical" evidence="9">
    <location>
        <begin position="243"/>
        <end position="266"/>
    </location>
</feature>
<reference evidence="10 11" key="1">
    <citation type="journal article" date="2010" name="PLoS ONE">
        <title>The Waddlia genome: a window into chlamydial biology.</title>
        <authorList>
            <person name="Bertelli C."/>
            <person name="Collyn F."/>
            <person name="Croxatto A."/>
            <person name="Ruckert C."/>
            <person name="Polkinghorne A."/>
            <person name="Kebbi-Beghdadi C."/>
            <person name="Goesmann A."/>
            <person name="Vaughan L."/>
            <person name="Greub G."/>
        </authorList>
    </citation>
    <scope>NUCLEOTIDE SEQUENCE [LARGE SCALE GENOMIC DNA]</scope>
    <source>
        <strain evidence="11">ATCC VR-1470 / WSU 86-1044</strain>
    </source>
</reference>
<gene>
    <name evidence="10" type="ordered locus">wcw_0799</name>
</gene>
<feature type="transmembrane region" description="Helical" evidence="9">
    <location>
        <begin position="319"/>
        <end position="339"/>
    </location>
</feature>
<dbReference type="InterPro" id="IPR045018">
    <property type="entry name" value="Azg-like"/>
</dbReference>
<dbReference type="Pfam" id="PF00860">
    <property type="entry name" value="Xan_ur_permease"/>
    <property type="match status" value="1"/>
</dbReference>
<evidence type="ECO:0000256" key="8">
    <source>
        <dbReference type="PIRNR" id="PIRNR005353"/>
    </source>
</evidence>
<keyword evidence="6 8" id="KW-1133">Transmembrane helix</keyword>
<sequence>MRSFLERTFHLEKNQTSIKTEILAGFTTFSTMIYIIFVNPRILSEAGMDNGAVMTATIIATFFASFYMGLRANLPFALAPGMGLNAYFTYGIVIGEGYSWETALGACFLAGIIFLILNQAGIREAIMNSIPADLRLGTAGGIGLFLAFIGFKSINLVVPDEKTLLTLGNIKDPQIILAGTGVIMITVLMTLNVRGAIFICALFNWGIGLFLGLVEWKGLFSLPPTPLPTFMKLDILGALDLQILPVVLSLVFVAIFDTAGTLLGLASHGNFLTPEGRIPRTHQALNADAFGTIAGSIFGTAPFTTYLESATGISAGGRTGLTAVTVAFLFLTALFIAPLASSIPPFATAPALIVIGALMVKQTRLLDWEDMTEFVPGFITLIAIPMTFSIPTGVALGFVAFPSIKLLTGKVRETNWIVWVIALLFCTKFLFP</sequence>
<dbReference type="PIRSF" id="PIRSF005353">
    <property type="entry name" value="PbuG"/>
    <property type="match status" value="1"/>
</dbReference>
<feature type="transmembrane region" description="Helical" evidence="9">
    <location>
        <begin position="77"/>
        <end position="97"/>
    </location>
</feature>
<feature type="transmembrane region" description="Helical" evidence="9">
    <location>
        <begin position="51"/>
        <end position="70"/>
    </location>
</feature>
<evidence type="ECO:0000256" key="4">
    <source>
        <dbReference type="ARBA" id="ARBA00022475"/>
    </source>
</evidence>
<feature type="transmembrane region" description="Helical" evidence="9">
    <location>
        <begin position="103"/>
        <end position="122"/>
    </location>
</feature>
<evidence type="ECO:0000256" key="5">
    <source>
        <dbReference type="ARBA" id="ARBA00022692"/>
    </source>
</evidence>
<dbReference type="PANTHER" id="PTHR43337">
    <property type="entry name" value="XANTHINE/URACIL PERMEASE C887.17-RELATED"/>
    <property type="match status" value="1"/>
</dbReference>
<name>D6YVK5_WADCW</name>